<dbReference type="PANTHER" id="PTHR15032:SF4">
    <property type="entry name" value="N-ACYL-PHOSPHATIDYLETHANOLAMINE-HYDROLYZING PHOSPHOLIPASE D"/>
    <property type="match status" value="1"/>
</dbReference>
<name>A0ABT9EMT2_9SPHN</name>
<proteinExistence type="predicted"/>
<dbReference type="Proteomes" id="UP001230685">
    <property type="component" value="Unassembled WGS sequence"/>
</dbReference>
<accession>A0ABT9EMT2</accession>
<dbReference type="PANTHER" id="PTHR15032">
    <property type="entry name" value="N-ACYL-PHOSPHATIDYLETHANOLAMINE-HYDROLYZING PHOSPHOLIPASE D"/>
    <property type="match status" value="1"/>
</dbReference>
<comment type="caution">
    <text evidence="2">The sequence shown here is derived from an EMBL/GenBank/DDBJ whole genome shotgun (WGS) entry which is preliminary data.</text>
</comment>
<dbReference type="EMBL" id="JAUUDS010000008">
    <property type="protein sequence ID" value="MDP1028263.1"/>
    <property type="molecule type" value="Genomic_DNA"/>
</dbReference>
<reference evidence="2 3" key="1">
    <citation type="submission" date="2023-07" db="EMBL/GenBank/DDBJ databases">
        <authorList>
            <person name="Kim M.K."/>
        </authorList>
    </citation>
    <scope>NUCLEOTIDE SEQUENCE [LARGE SCALE GENOMIC DNA]</scope>
    <source>
        <strain evidence="2 3">KR1UV-12</strain>
    </source>
</reference>
<dbReference type="InterPro" id="IPR001279">
    <property type="entry name" value="Metallo-B-lactamas"/>
</dbReference>
<feature type="domain" description="Metallo-beta-lactamase" evidence="1">
    <location>
        <begin position="135"/>
        <end position="345"/>
    </location>
</feature>
<dbReference type="Gene3D" id="3.60.15.10">
    <property type="entry name" value="Ribonuclease Z/Hydroxyacylglutathione hydrolase-like"/>
    <property type="match status" value="1"/>
</dbReference>
<evidence type="ECO:0000313" key="2">
    <source>
        <dbReference type="EMBL" id="MDP1028263.1"/>
    </source>
</evidence>
<sequence>MATLLGKILLWLVVVACLAVTIVPRFLDRRYYRGPVTDHFDSQRFANPDGDADTAAPPTGGSRAGFFWRYLLGDDGRPAWPDTVPVHPAPPAELMQRLPVPIVSAPATPDEAAATPMRATWIGHASVLVQTPDLNILTDPVWSEHTGPFGFGPRRVAAPGIAMDDLPRIDLILISHNHYDHLDLPTLKRIWARDRPLIVTSLGNDAILRDAGIPAQAADWHHAVTVMGRPRVARDRFWSRPVRVHVTRNHHWGSRWFADRNRALWSSFVVTLPGGNLFFAGDTGLGDGRWAAEAAALGPIRLALIPIGAFRFAAGQMASGSHIGPAQAVQVFAGLGAATAIPIHWGTFRLSYEGYRAPARLLRAAMACSGLTSRFAPVAIGRPVDIAPIAGNARPVPADAGALTRCIDTPATRAWQ</sequence>
<dbReference type="InterPro" id="IPR036866">
    <property type="entry name" value="RibonucZ/Hydroxyglut_hydro"/>
</dbReference>
<dbReference type="RefSeq" id="WP_305174092.1">
    <property type="nucleotide sequence ID" value="NZ_JAUUDS010000008.1"/>
</dbReference>
<gene>
    <name evidence="2" type="ORF">Q5H91_13645</name>
</gene>
<evidence type="ECO:0000259" key="1">
    <source>
        <dbReference type="Pfam" id="PF12706"/>
    </source>
</evidence>
<protein>
    <submittedName>
        <fullName evidence="2">MBL fold metallo-hydrolase</fullName>
    </submittedName>
</protein>
<dbReference type="Pfam" id="PF12706">
    <property type="entry name" value="Lactamase_B_2"/>
    <property type="match status" value="1"/>
</dbReference>
<evidence type="ECO:0000313" key="3">
    <source>
        <dbReference type="Proteomes" id="UP001230685"/>
    </source>
</evidence>
<keyword evidence="3" id="KW-1185">Reference proteome</keyword>
<dbReference type="SUPFAM" id="SSF56281">
    <property type="entry name" value="Metallo-hydrolase/oxidoreductase"/>
    <property type="match status" value="1"/>
</dbReference>
<organism evidence="2 3">
    <name type="scientific">Sphingomonas aurea</name>
    <dbReference type="NCBI Taxonomy" id="3063994"/>
    <lineage>
        <taxon>Bacteria</taxon>
        <taxon>Pseudomonadati</taxon>
        <taxon>Pseudomonadota</taxon>
        <taxon>Alphaproteobacteria</taxon>
        <taxon>Sphingomonadales</taxon>
        <taxon>Sphingomonadaceae</taxon>
        <taxon>Sphingomonas</taxon>
    </lineage>
</organism>